<organism evidence="12 13">
    <name type="scientific">Tieghemostelium lacteum</name>
    <name type="common">Slime mold</name>
    <name type="synonym">Dictyostelium lacteum</name>
    <dbReference type="NCBI Taxonomy" id="361077"/>
    <lineage>
        <taxon>Eukaryota</taxon>
        <taxon>Amoebozoa</taxon>
        <taxon>Evosea</taxon>
        <taxon>Eumycetozoa</taxon>
        <taxon>Dictyostelia</taxon>
        <taxon>Dictyosteliales</taxon>
        <taxon>Raperosteliaceae</taxon>
        <taxon>Tieghemostelium</taxon>
    </lineage>
</organism>
<comment type="similarity">
    <text evidence="1">Belongs to the protein-tyrosine phosphatase family.</text>
</comment>
<dbReference type="PANTHER" id="PTHR23339">
    <property type="entry name" value="TYROSINE SPECIFIC PROTEIN PHOSPHATASE AND DUAL SPECIFICITY PROTEIN PHOSPHATASE"/>
    <property type="match status" value="1"/>
</dbReference>
<evidence type="ECO:0000256" key="5">
    <source>
        <dbReference type="ARBA" id="ARBA00022912"/>
    </source>
</evidence>
<evidence type="ECO:0000256" key="7">
    <source>
        <dbReference type="ARBA" id="ARBA00023288"/>
    </source>
</evidence>
<dbReference type="InterPro" id="IPR016130">
    <property type="entry name" value="Tyr_Pase_AS"/>
</dbReference>
<dbReference type="GO" id="GO:0005737">
    <property type="term" value="C:cytoplasm"/>
    <property type="evidence" value="ECO:0007669"/>
    <property type="project" value="UniProtKB-ARBA"/>
</dbReference>
<evidence type="ECO:0000313" key="13">
    <source>
        <dbReference type="Proteomes" id="UP000076078"/>
    </source>
</evidence>
<evidence type="ECO:0000313" key="12">
    <source>
        <dbReference type="EMBL" id="KYQ90584.1"/>
    </source>
</evidence>
<keyword evidence="5" id="KW-0904">Protein phosphatase</keyword>
<dbReference type="PROSITE" id="PS50056">
    <property type="entry name" value="TYR_PHOSPHATASE_2"/>
    <property type="match status" value="1"/>
</dbReference>
<evidence type="ECO:0000259" key="11">
    <source>
        <dbReference type="PROSITE" id="PS50056"/>
    </source>
</evidence>
<protein>
    <recommendedName>
        <fullName evidence="2">protein-tyrosine-phosphatase</fullName>
        <ecNumber evidence="2">3.1.3.48</ecNumber>
    </recommendedName>
</protein>
<keyword evidence="8" id="KW-0636">Prenylation</keyword>
<evidence type="ECO:0000256" key="1">
    <source>
        <dbReference type="ARBA" id="ARBA00009580"/>
    </source>
</evidence>
<dbReference type="OMA" id="CVIDEWL"/>
<dbReference type="EC" id="3.1.3.48" evidence="2"/>
<evidence type="ECO:0000256" key="6">
    <source>
        <dbReference type="ARBA" id="ARBA00023157"/>
    </source>
</evidence>
<dbReference type="EMBL" id="LODT01000037">
    <property type="protein sequence ID" value="KYQ90584.1"/>
    <property type="molecule type" value="Genomic_DNA"/>
</dbReference>
<dbReference type="Proteomes" id="UP000076078">
    <property type="component" value="Unassembled WGS sequence"/>
</dbReference>
<dbReference type="InParanoid" id="A0A151Z9N1"/>
<feature type="domain" description="Tyrosine specific protein phosphatases" evidence="11">
    <location>
        <begin position="82"/>
        <end position="153"/>
    </location>
</feature>
<name>A0A151Z9N1_TIELA</name>
<dbReference type="FunCoup" id="A0A151Z9N1">
    <property type="interactions" value="2"/>
</dbReference>
<accession>A0A151Z9N1</accession>
<proteinExistence type="inferred from homology"/>
<evidence type="ECO:0000256" key="2">
    <source>
        <dbReference type="ARBA" id="ARBA00013064"/>
    </source>
</evidence>
<gene>
    <name evidence="12" type="ORF">DLAC_09214</name>
</gene>
<dbReference type="Gene3D" id="3.90.190.10">
    <property type="entry name" value="Protein tyrosine phosphatase superfamily"/>
    <property type="match status" value="1"/>
</dbReference>
<dbReference type="AlphaFoldDB" id="A0A151Z9N1"/>
<evidence type="ECO:0000256" key="3">
    <source>
        <dbReference type="ARBA" id="ARBA00022481"/>
    </source>
</evidence>
<dbReference type="InterPro" id="IPR020422">
    <property type="entry name" value="TYR_PHOSPHATASE_DUAL_dom"/>
</dbReference>
<dbReference type="InterPro" id="IPR029021">
    <property type="entry name" value="Prot-tyrosine_phosphatase-like"/>
</dbReference>
<evidence type="ECO:0000259" key="10">
    <source>
        <dbReference type="PROSITE" id="PS50054"/>
    </source>
</evidence>
<dbReference type="PROSITE" id="PS00383">
    <property type="entry name" value="TYR_PHOSPHATASE_1"/>
    <property type="match status" value="1"/>
</dbReference>
<keyword evidence="6" id="KW-1015">Disulfide bond</keyword>
<keyword evidence="13" id="KW-1185">Reference proteome</keyword>
<keyword evidence="4" id="KW-0378">Hydrolase</keyword>
<dbReference type="InterPro" id="IPR050561">
    <property type="entry name" value="PTP"/>
</dbReference>
<dbReference type="OrthoDB" id="5632at2759"/>
<dbReference type="STRING" id="361077.A0A151Z9N1"/>
<evidence type="ECO:0000256" key="9">
    <source>
        <dbReference type="ARBA" id="ARBA00051722"/>
    </source>
</evidence>
<dbReference type="PROSITE" id="PS50054">
    <property type="entry name" value="TYR_PHOSPHATASE_DUAL"/>
    <property type="match status" value="1"/>
</dbReference>
<dbReference type="SUPFAM" id="SSF52799">
    <property type="entry name" value="(Phosphotyrosine protein) phosphatases II"/>
    <property type="match status" value="1"/>
</dbReference>
<dbReference type="Pfam" id="PF22785">
    <property type="entry name" value="Tc-R-P"/>
    <property type="match status" value="1"/>
</dbReference>
<evidence type="ECO:0000256" key="8">
    <source>
        <dbReference type="ARBA" id="ARBA00023289"/>
    </source>
</evidence>
<dbReference type="FunFam" id="3.90.190.10:FF:000086">
    <property type="entry name" value="Protein tyrosine phosphatase-like protein"/>
    <property type="match status" value="1"/>
</dbReference>
<keyword evidence="7" id="KW-0449">Lipoprotein</keyword>
<dbReference type="CDD" id="cd14500">
    <property type="entry name" value="PTP-IVa"/>
    <property type="match status" value="1"/>
</dbReference>
<comment type="catalytic activity">
    <reaction evidence="9">
        <text>O-phospho-L-tyrosyl-[protein] + H2O = L-tyrosyl-[protein] + phosphate</text>
        <dbReference type="Rhea" id="RHEA:10684"/>
        <dbReference type="Rhea" id="RHEA-COMP:10136"/>
        <dbReference type="Rhea" id="RHEA-COMP:20101"/>
        <dbReference type="ChEBI" id="CHEBI:15377"/>
        <dbReference type="ChEBI" id="CHEBI:43474"/>
        <dbReference type="ChEBI" id="CHEBI:46858"/>
        <dbReference type="ChEBI" id="CHEBI:61978"/>
        <dbReference type="EC" id="3.1.3.48"/>
    </reaction>
</comment>
<evidence type="ECO:0000256" key="4">
    <source>
        <dbReference type="ARBA" id="ARBA00022801"/>
    </source>
</evidence>
<keyword evidence="3" id="KW-0488">Methylation</keyword>
<sequence length="168" mass="19180">MDRERSHIESYIESSTHRFILFDEPNQDNYMNFVEIMKKNNCVNLVRACEINYDANLFTQQGITVHEMAFRDGGIPSPEIIDKWLKVLKQSYTQNNEKPDIKTTIAIHCVAGLGRTPVLVTIALIEDGGKPLQSIGLIRDIRKGAINKPQLEFLKKYKPTAKKSCIIM</sequence>
<feature type="domain" description="Tyrosine-protein phosphatase" evidence="10">
    <location>
        <begin position="10"/>
        <end position="166"/>
    </location>
</feature>
<dbReference type="GO" id="GO:0004725">
    <property type="term" value="F:protein tyrosine phosphatase activity"/>
    <property type="evidence" value="ECO:0007669"/>
    <property type="project" value="UniProtKB-EC"/>
</dbReference>
<dbReference type="InterPro" id="IPR000387">
    <property type="entry name" value="Tyr_Pase_dom"/>
</dbReference>
<comment type="caution">
    <text evidence="12">The sequence shown here is derived from an EMBL/GenBank/DDBJ whole genome shotgun (WGS) entry which is preliminary data.</text>
</comment>
<reference evidence="12 13" key="1">
    <citation type="submission" date="2015-12" db="EMBL/GenBank/DDBJ databases">
        <title>Dictyostelia acquired genes for synthesis and detection of signals that induce cell-type specialization by lateral gene transfer from prokaryotes.</title>
        <authorList>
            <person name="Gloeckner G."/>
            <person name="Schaap P."/>
        </authorList>
    </citation>
    <scope>NUCLEOTIDE SEQUENCE [LARGE SCALE GENOMIC DNA]</scope>
    <source>
        <strain evidence="12 13">TK</strain>
    </source>
</reference>